<gene>
    <name evidence="2" type="ORF">SOCEGT47_017610</name>
</gene>
<dbReference type="InterPro" id="IPR006531">
    <property type="entry name" value="Gp5/Vgr_OB"/>
</dbReference>
<feature type="domain" description="Gp5/Type VI secretion system Vgr protein OB-fold" evidence="1">
    <location>
        <begin position="13"/>
        <end position="78"/>
    </location>
</feature>
<dbReference type="RefSeq" id="WP_207213801.1">
    <property type="nucleotide sequence ID" value="NZ_CP012670.1"/>
</dbReference>
<organism evidence="2 3">
    <name type="scientific">Sorangium cellulosum</name>
    <name type="common">Polyangium cellulosum</name>
    <dbReference type="NCBI Taxonomy" id="56"/>
    <lineage>
        <taxon>Bacteria</taxon>
        <taxon>Pseudomonadati</taxon>
        <taxon>Myxococcota</taxon>
        <taxon>Polyangia</taxon>
        <taxon>Polyangiales</taxon>
        <taxon>Polyangiaceae</taxon>
        <taxon>Sorangium</taxon>
    </lineage>
</organism>
<dbReference type="Gene3D" id="2.40.50.230">
    <property type="entry name" value="Gp5 N-terminal domain"/>
    <property type="match status" value="1"/>
</dbReference>
<protein>
    <recommendedName>
        <fullName evidence="1">Gp5/Type VI secretion system Vgr protein OB-fold domain-containing protein</fullName>
    </recommendedName>
</protein>
<dbReference type="SUPFAM" id="SSF69255">
    <property type="entry name" value="gp5 N-terminal domain-like"/>
    <property type="match status" value="1"/>
</dbReference>
<dbReference type="EMBL" id="CP012670">
    <property type="protein sequence ID" value="AUX21280.1"/>
    <property type="molecule type" value="Genomic_DNA"/>
</dbReference>
<evidence type="ECO:0000313" key="3">
    <source>
        <dbReference type="Proteomes" id="UP000295781"/>
    </source>
</evidence>
<dbReference type="Proteomes" id="UP000295781">
    <property type="component" value="Chromosome"/>
</dbReference>
<dbReference type="InterPro" id="IPR037026">
    <property type="entry name" value="Vgr_OB-fold_dom_sf"/>
</dbReference>
<dbReference type="Pfam" id="PF04717">
    <property type="entry name" value="Phage_base_V"/>
    <property type="match status" value="1"/>
</dbReference>
<reference evidence="2 3" key="1">
    <citation type="submission" date="2015-09" db="EMBL/GenBank/DDBJ databases">
        <title>Sorangium comparison.</title>
        <authorList>
            <person name="Zaburannyi N."/>
            <person name="Bunk B."/>
            <person name="Overmann J."/>
            <person name="Mueller R."/>
        </authorList>
    </citation>
    <scope>NUCLEOTIDE SEQUENCE [LARGE SCALE GENOMIC DNA]</scope>
    <source>
        <strain evidence="2 3">So ceGT47</strain>
    </source>
</reference>
<dbReference type="AlphaFoldDB" id="A0A4P2PX22"/>
<evidence type="ECO:0000313" key="2">
    <source>
        <dbReference type="EMBL" id="AUX21280.1"/>
    </source>
</evidence>
<sequence>MESNAVRQRARIDPTGRYTVQFHFDTAAGGGAKASRPVRMAQPHAGPGYGMHFPVKPGTEVLLGFIDGDPDRPIILGAIPNESAPSPVTASNARVNQIRTVSGIVVELDDYV</sequence>
<evidence type="ECO:0000259" key="1">
    <source>
        <dbReference type="Pfam" id="PF04717"/>
    </source>
</evidence>
<proteinExistence type="predicted"/>
<name>A0A4P2PX22_SORCE</name>
<accession>A0A4P2PX22</accession>